<accession>A0AAE3YRA9</accession>
<dbReference type="RefSeq" id="WP_310369212.1">
    <property type="nucleotide sequence ID" value="NZ_JAVDYB010000001.1"/>
</dbReference>
<dbReference type="SUPFAM" id="SSF53756">
    <property type="entry name" value="UDP-Glycosyltransferase/glycogen phosphorylase"/>
    <property type="match status" value="1"/>
</dbReference>
<name>A0AAE3YRA9_9ACTN</name>
<dbReference type="Proteomes" id="UP001183643">
    <property type="component" value="Unassembled WGS sequence"/>
</dbReference>
<protein>
    <submittedName>
        <fullName evidence="1">Uncharacterized protein</fullName>
    </submittedName>
</protein>
<gene>
    <name evidence="1" type="ORF">J2S41_003786</name>
</gene>
<dbReference type="EMBL" id="JAVDYB010000001">
    <property type="protein sequence ID" value="MDR7277008.1"/>
    <property type="molecule type" value="Genomic_DNA"/>
</dbReference>
<organism evidence="1 2">
    <name type="scientific">Catenuloplanes atrovinosus</name>
    <dbReference type="NCBI Taxonomy" id="137266"/>
    <lineage>
        <taxon>Bacteria</taxon>
        <taxon>Bacillati</taxon>
        <taxon>Actinomycetota</taxon>
        <taxon>Actinomycetes</taxon>
        <taxon>Micromonosporales</taxon>
        <taxon>Micromonosporaceae</taxon>
        <taxon>Catenuloplanes</taxon>
    </lineage>
</organism>
<comment type="caution">
    <text evidence="1">The sequence shown here is derived from an EMBL/GenBank/DDBJ whole genome shotgun (WGS) entry which is preliminary data.</text>
</comment>
<proteinExistence type="predicted"/>
<keyword evidence="2" id="KW-1185">Reference proteome</keyword>
<reference evidence="1" key="1">
    <citation type="submission" date="2023-07" db="EMBL/GenBank/DDBJ databases">
        <title>Sequencing the genomes of 1000 actinobacteria strains.</title>
        <authorList>
            <person name="Klenk H.-P."/>
        </authorList>
    </citation>
    <scope>NUCLEOTIDE SEQUENCE</scope>
    <source>
        <strain evidence="1">DSM 44707</strain>
    </source>
</reference>
<sequence>MHGETVVPSVLALSHAEQRGRLARWTPAAAGRGLVVGDPCYDRLLISRRLRDAYRRAYGVDDGRRLVFVSSTWWSRSSFGSDPGLIARLAAALPVDEYQLVAALHPSTWAAHGAWQVRAWLAEPLRSGLVLLDPRQGWHTALLAADLVIGDHGAVTCYAAGCGIPVVLAASADEEVIAESVIGQLLRTAPRLRPEGDLRAQLDDTIARFDPESYAGVRDLISSEPGRAAALIRAAGYAAMSLPEPPAPVRPLPFPPPDRITRQDPAAAIVTVRTEPGGVRVSRHPAAVALERRPPGLTTGHLVAADDPDGLPWLEAADVIVGRAPQPEDGWAGRTLRSFPGCALAAVPLDDRRCLVTGRDGARRLFTAGAALPDAAVLASVAYTHDAPAGSIPLITPAGVVTVAWRPVDQV</sequence>
<dbReference type="AlphaFoldDB" id="A0AAE3YRA9"/>
<evidence type="ECO:0000313" key="2">
    <source>
        <dbReference type="Proteomes" id="UP001183643"/>
    </source>
</evidence>
<evidence type="ECO:0000313" key="1">
    <source>
        <dbReference type="EMBL" id="MDR7277008.1"/>
    </source>
</evidence>